<reference evidence="1" key="1">
    <citation type="journal article" date="2015" name="Nature">
        <title>Complex archaea that bridge the gap between prokaryotes and eukaryotes.</title>
        <authorList>
            <person name="Spang A."/>
            <person name="Saw J.H."/>
            <person name="Jorgensen S.L."/>
            <person name="Zaremba-Niedzwiedzka K."/>
            <person name="Martijn J."/>
            <person name="Lind A.E."/>
            <person name="van Eijk R."/>
            <person name="Schleper C."/>
            <person name="Guy L."/>
            <person name="Ettema T.J."/>
        </authorList>
    </citation>
    <scope>NUCLEOTIDE SEQUENCE</scope>
</reference>
<sequence length="106" mass="12250">IGDQLEPDFAECVDHMEEYKIKHYITGETSINIGRALYYIKHKTVDAILHINPMFCCPGVVTSSIYRKIQEDFDIPIIDIFYDGTGNPNSVLIPHMHYLHQRSPTR</sequence>
<proteinExistence type="predicted"/>
<protein>
    <recommendedName>
        <fullName evidence="2">DUF2229 domain-containing protein</fullName>
    </recommendedName>
</protein>
<gene>
    <name evidence="1" type="ORF">LCGC14_2942630</name>
</gene>
<organism evidence="1">
    <name type="scientific">marine sediment metagenome</name>
    <dbReference type="NCBI Taxonomy" id="412755"/>
    <lineage>
        <taxon>unclassified sequences</taxon>
        <taxon>metagenomes</taxon>
        <taxon>ecological metagenomes</taxon>
    </lineage>
</organism>
<accession>A0A0F8XHG1</accession>
<dbReference type="AlphaFoldDB" id="A0A0F8XHG1"/>
<evidence type="ECO:0000313" key="1">
    <source>
        <dbReference type="EMBL" id="KKK68582.1"/>
    </source>
</evidence>
<comment type="caution">
    <text evidence="1">The sequence shown here is derived from an EMBL/GenBank/DDBJ whole genome shotgun (WGS) entry which is preliminary data.</text>
</comment>
<feature type="non-terminal residue" evidence="1">
    <location>
        <position position="1"/>
    </location>
</feature>
<name>A0A0F8XHG1_9ZZZZ</name>
<evidence type="ECO:0008006" key="2">
    <source>
        <dbReference type="Google" id="ProtNLM"/>
    </source>
</evidence>
<dbReference type="EMBL" id="LAZR01059066">
    <property type="protein sequence ID" value="KKK68582.1"/>
    <property type="molecule type" value="Genomic_DNA"/>
</dbReference>